<organism evidence="1 2">
    <name type="scientific">Dinothrombium tinctorium</name>
    <dbReference type="NCBI Taxonomy" id="1965070"/>
    <lineage>
        <taxon>Eukaryota</taxon>
        <taxon>Metazoa</taxon>
        <taxon>Ecdysozoa</taxon>
        <taxon>Arthropoda</taxon>
        <taxon>Chelicerata</taxon>
        <taxon>Arachnida</taxon>
        <taxon>Acari</taxon>
        <taxon>Acariformes</taxon>
        <taxon>Trombidiformes</taxon>
        <taxon>Prostigmata</taxon>
        <taxon>Anystina</taxon>
        <taxon>Parasitengona</taxon>
        <taxon>Trombidioidea</taxon>
        <taxon>Trombidiidae</taxon>
        <taxon>Dinothrombium</taxon>
    </lineage>
</organism>
<dbReference type="AlphaFoldDB" id="A0A443QKD0"/>
<keyword evidence="2" id="KW-1185">Reference proteome</keyword>
<dbReference type="OrthoDB" id="6412219at2759"/>
<evidence type="ECO:0000313" key="1">
    <source>
        <dbReference type="EMBL" id="RWS03473.1"/>
    </source>
</evidence>
<name>A0A443QKD0_9ACAR</name>
<accession>A0A443QKD0</accession>
<evidence type="ECO:0000313" key="2">
    <source>
        <dbReference type="Proteomes" id="UP000285301"/>
    </source>
</evidence>
<dbReference type="Proteomes" id="UP000285301">
    <property type="component" value="Unassembled WGS sequence"/>
</dbReference>
<dbReference type="STRING" id="1965070.A0A443QKD0"/>
<gene>
    <name evidence="1" type="ORF">B4U79_13766</name>
</gene>
<reference evidence="1 2" key="1">
    <citation type="journal article" date="2018" name="Gigascience">
        <title>Genomes of trombidid mites reveal novel predicted allergens and laterally-transferred genes associated with secondary metabolism.</title>
        <authorList>
            <person name="Dong X."/>
            <person name="Chaisiri K."/>
            <person name="Xia D."/>
            <person name="Armstrong S.D."/>
            <person name="Fang Y."/>
            <person name="Donnelly M.J."/>
            <person name="Kadowaki T."/>
            <person name="McGarry J.W."/>
            <person name="Darby A.C."/>
            <person name="Makepeace B.L."/>
        </authorList>
    </citation>
    <scope>NUCLEOTIDE SEQUENCE [LARGE SCALE GENOMIC DNA]</scope>
    <source>
        <strain evidence="1">UoL-WK</strain>
    </source>
</reference>
<comment type="caution">
    <text evidence="1">The sequence shown here is derived from an EMBL/GenBank/DDBJ whole genome shotgun (WGS) entry which is preliminary data.</text>
</comment>
<protein>
    <submittedName>
        <fullName evidence="1">Uncharacterized protein</fullName>
    </submittedName>
</protein>
<sequence length="238" mass="26303">MAKNESMPQRFELVKDLREANITKDFASDEARNDFWGVSDRDVPILIGAAAGLDNESEGESVSSHGSQQFNSESVIFVGIKPYEEETNNNANIKRSISAPLHSSVPYAYTNMSHDANDLANCTESQADTVKILGASRCHLYAASTDKSDIDSFKTRSLPWRNSKRVSAEAEDIEDLTGSMTRVNFTKKRKNRMRNDSAAAIAMNLSGESPAQMPFLHKDTDSLVDNEAVVVYDERTAL</sequence>
<dbReference type="EMBL" id="NCKU01006467">
    <property type="protein sequence ID" value="RWS03473.1"/>
    <property type="molecule type" value="Genomic_DNA"/>
</dbReference>
<proteinExistence type="predicted"/>